<proteinExistence type="predicted"/>
<sequence length="567" mass="64560">MIFIDDVALMEDQTPKSYNASMSGYIQQSPIQGHSSPIPRQSATPGSTHSTPRQQHQQIETPIMSPSKSTSIKGDASIVNGTPSPKPSSVPCSPGIDNKSQQQHQQITYIPKTRNVETYGGIDLKYFDKFEIKPPVPHLNELGIIDIQALIMSLKSGMKMEITNALNILTILTVNQQQHNLPLLQCEDLLDVLLDYLEQDILSDSIVNENQLSYTELFDMSLDEMKSLIPELEKSTSDNWISLRERCLCIFNILRNLSFMNENMEYLAKHHRFVSLLMDIIQKTRRKEEAWFVGIRKMDTLDFRKTILIIYSNISMFLVLKDENTASIFIQLIHDFLVNGPDTYYSLLSIETWTKLTVHYQNRQLLHSIIINDKTLLQEIWIELTAVIRRDFFSTDGRVMNAMTSNQLATLELTIIGLYNIVSIAENESLKQELLQVNKSIGMMIIRLCITLAESGNPQFGLVTKRGMELIRSLICGGDGIRRRNNSNGQQQKKPSLEALSQYNNKTNSQDKKEEDILSVYDIANRILDMPVVREKLMLSMLKPTTDPEILRELSDIVSLIDEDSNA</sequence>
<feature type="compositionally biased region" description="Polar residues" evidence="3">
    <location>
        <begin position="27"/>
        <end position="72"/>
    </location>
</feature>
<dbReference type="PANTHER" id="PTHR12656:SF5">
    <property type="entry name" value="TRITHORAX GROUP PROTEIN OSA"/>
    <property type="match status" value="1"/>
</dbReference>
<evidence type="ECO:0000313" key="6">
    <source>
        <dbReference type="Proteomes" id="UP001476247"/>
    </source>
</evidence>
<keyword evidence="2" id="KW-0539">Nucleus</keyword>
<dbReference type="InterPro" id="IPR021906">
    <property type="entry name" value="BAF250/Osa"/>
</dbReference>
<dbReference type="Proteomes" id="UP001476247">
    <property type="component" value="Unassembled WGS sequence"/>
</dbReference>
<dbReference type="PANTHER" id="PTHR12656">
    <property type="entry name" value="BRG-1 ASSOCIATED FACTOR 250 BAF250"/>
    <property type="match status" value="1"/>
</dbReference>
<comment type="subcellular location">
    <subcellularLocation>
        <location evidence="1">Nucleus</location>
    </subcellularLocation>
</comment>
<evidence type="ECO:0000256" key="3">
    <source>
        <dbReference type="SAM" id="MobiDB-lite"/>
    </source>
</evidence>
<evidence type="ECO:0000313" key="5">
    <source>
        <dbReference type="EMBL" id="GAA5800722.1"/>
    </source>
</evidence>
<evidence type="ECO:0000259" key="4">
    <source>
        <dbReference type="Pfam" id="PF12031"/>
    </source>
</evidence>
<evidence type="ECO:0000256" key="1">
    <source>
        <dbReference type="ARBA" id="ARBA00004123"/>
    </source>
</evidence>
<organism evidence="5 6">
    <name type="scientific">Helicostylum pulchrum</name>
    <dbReference type="NCBI Taxonomy" id="562976"/>
    <lineage>
        <taxon>Eukaryota</taxon>
        <taxon>Fungi</taxon>
        <taxon>Fungi incertae sedis</taxon>
        <taxon>Mucoromycota</taxon>
        <taxon>Mucoromycotina</taxon>
        <taxon>Mucoromycetes</taxon>
        <taxon>Mucorales</taxon>
        <taxon>Mucorineae</taxon>
        <taxon>Mucoraceae</taxon>
        <taxon>Helicostylum</taxon>
    </lineage>
</organism>
<evidence type="ECO:0000256" key="2">
    <source>
        <dbReference type="ARBA" id="ARBA00023242"/>
    </source>
</evidence>
<comment type="caution">
    <text evidence="5">The sequence shown here is derived from an EMBL/GenBank/DDBJ whole genome shotgun (WGS) entry which is preliminary data.</text>
</comment>
<dbReference type="Pfam" id="PF12031">
    <property type="entry name" value="BAF250_C"/>
    <property type="match status" value="1"/>
</dbReference>
<name>A0ABP9Y342_9FUNG</name>
<keyword evidence="6" id="KW-1185">Reference proteome</keyword>
<protein>
    <recommendedName>
        <fullName evidence="4">SWI/SNF-like complex subunit BAF250 C-terminal domain-containing protein</fullName>
    </recommendedName>
</protein>
<gene>
    <name evidence="5" type="ORF">HPULCUR_006158</name>
</gene>
<feature type="domain" description="SWI/SNF-like complex subunit BAF250 C-terminal" evidence="4">
    <location>
        <begin position="243"/>
        <end position="282"/>
    </location>
</feature>
<accession>A0ABP9Y342</accession>
<dbReference type="InterPro" id="IPR033388">
    <property type="entry name" value="BAF250_C"/>
</dbReference>
<reference evidence="5 6" key="1">
    <citation type="submission" date="2024-04" db="EMBL/GenBank/DDBJ databases">
        <title>genome sequences of Mucor flavus KT1a and Helicostylum pulchrum KT1b strains isolation_sourced from the surface of a dry-aged beef.</title>
        <authorList>
            <person name="Toyotome T."/>
            <person name="Hosono M."/>
            <person name="Torimaru M."/>
            <person name="Fukuda K."/>
            <person name="Mikami N."/>
        </authorList>
    </citation>
    <scope>NUCLEOTIDE SEQUENCE [LARGE SCALE GENOMIC DNA]</scope>
    <source>
        <strain evidence="5 6">KT1b</strain>
    </source>
</reference>
<feature type="region of interest" description="Disordered" evidence="3">
    <location>
        <begin position="27"/>
        <end position="101"/>
    </location>
</feature>
<dbReference type="EMBL" id="BAABUJ010000016">
    <property type="protein sequence ID" value="GAA5800722.1"/>
    <property type="molecule type" value="Genomic_DNA"/>
</dbReference>